<keyword evidence="1" id="KW-0812">Transmembrane</keyword>
<dbReference type="InterPro" id="IPR003709">
    <property type="entry name" value="VanY-like_core_dom"/>
</dbReference>
<dbReference type="PANTHER" id="PTHR34385">
    <property type="entry name" value="D-ALANYL-D-ALANINE CARBOXYPEPTIDASE"/>
    <property type="match status" value="1"/>
</dbReference>
<proteinExistence type="predicted"/>
<gene>
    <name evidence="3" type="ORF">IAD49_02495</name>
</gene>
<dbReference type="GO" id="GO:0006508">
    <property type="term" value="P:proteolysis"/>
    <property type="evidence" value="ECO:0007669"/>
    <property type="project" value="InterPro"/>
</dbReference>
<comment type="caution">
    <text evidence="3">The sequence shown here is derived from an EMBL/GenBank/DDBJ whole genome shotgun (WGS) entry which is preliminary data.</text>
</comment>
<evidence type="ECO:0000256" key="1">
    <source>
        <dbReference type="SAM" id="Phobius"/>
    </source>
</evidence>
<dbReference type="InterPro" id="IPR009045">
    <property type="entry name" value="Zn_M74/Hedgehog-like"/>
</dbReference>
<keyword evidence="1" id="KW-1133">Transmembrane helix</keyword>
<accession>A0A9D1L3Z9</accession>
<evidence type="ECO:0000259" key="2">
    <source>
        <dbReference type="Pfam" id="PF02557"/>
    </source>
</evidence>
<feature type="transmembrane region" description="Helical" evidence="1">
    <location>
        <begin position="12"/>
        <end position="33"/>
    </location>
</feature>
<dbReference type="InterPro" id="IPR052179">
    <property type="entry name" value="DD-CPase-like"/>
</dbReference>
<dbReference type="InterPro" id="IPR058193">
    <property type="entry name" value="VanY/YodJ_core_dom"/>
</dbReference>
<dbReference type="EMBL" id="DVML01000013">
    <property type="protein sequence ID" value="HIU22433.1"/>
    <property type="molecule type" value="Genomic_DNA"/>
</dbReference>
<dbReference type="CDD" id="cd14852">
    <property type="entry name" value="LD-carboxypeptidase"/>
    <property type="match status" value="1"/>
</dbReference>
<dbReference type="SUPFAM" id="SSF55166">
    <property type="entry name" value="Hedgehog/DD-peptidase"/>
    <property type="match status" value="1"/>
</dbReference>
<dbReference type="Proteomes" id="UP000824087">
    <property type="component" value="Unassembled WGS sequence"/>
</dbReference>
<evidence type="ECO:0000313" key="3">
    <source>
        <dbReference type="EMBL" id="HIU22433.1"/>
    </source>
</evidence>
<protein>
    <submittedName>
        <fullName evidence="3">M15 family metallopeptidase</fullName>
    </submittedName>
</protein>
<dbReference type="GO" id="GO:0008233">
    <property type="term" value="F:peptidase activity"/>
    <property type="evidence" value="ECO:0007669"/>
    <property type="project" value="InterPro"/>
</dbReference>
<feature type="domain" description="D-alanyl-D-alanine carboxypeptidase-like core" evidence="2">
    <location>
        <begin position="76"/>
        <end position="201"/>
    </location>
</feature>
<dbReference type="PANTHER" id="PTHR34385:SF1">
    <property type="entry name" value="PEPTIDOGLYCAN L-ALANYL-D-GLUTAMATE ENDOPEPTIDASE CWLK"/>
    <property type="match status" value="1"/>
</dbReference>
<dbReference type="AlphaFoldDB" id="A0A9D1L3Z9"/>
<name>A0A9D1L3Z9_9BACT</name>
<organism evidence="3 4">
    <name type="scientific">Candidatus Fimihabitans intestinipullorum</name>
    <dbReference type="NCBI Taxonomy" id="2840820"/>
    <lineage>
        <taxon>Bacteria</taxon>
        <taxon>Bacillati</taxon>
        <taxon>Mycoplasmatota</taxon>
        <taxon>Mycoplasmatota incertae sedis</taxon>
        <taxon>Candidatus Fimihabitans</taxon>
    </lineage>
</organism>
<keyword evidence="1" id="KW-0472">Membrane</keyword>
<dbReference type="Pfam" id="PF02557">
    <property type="entry name" value="VanY"/>
    <property type="match status" value="1"/>
</dbReference>
<reference evidence="3" key="1">
    <citation type="submission" date="2020-10" db="EMBL/GenBank/DDBJ databases">
        <authorList>
            <person name="Gilroy R."/>
        </authorList>
    </citation>
    <scope>NUCLEOTIDE SEQUENCE</scope>
    <source>
        <strain evidence="3">CHK197-8231</strain>
    </source>
</reference>
<sequence>MKEKTFKKAVYIVLFILIVIFFTKDCDFFFGFYKNIRQITNPDDILVLVNKNNKLSEDYIPKDLEAIDINYAMEEKYVRKEVKSAFEALAKKAKEEGYQIVAVSAFRSYSYQDELYHSYVKTSGKAYADRCSARPGHSEHQTGLAIDVMGENQDYNKFAETKEFQWMLKHAHEYGFILRYPEKFEDVTGFKYEPWHYRYVGIDAAKKIKEKNTCLELYLH</sequence>
<dbReference type="Gene3D" id="3.30.1380.10">
    <property type="match status" value="1"/>
</dbReference>
<reference evidence="3" key="2">
    <citation type="journal article" date="2021" name="PeerJ">
        <title>Extensive microbial diversity within the chicken gut microbiome revealed by metagenomics and culture.</title>
        <authorList>
            <person name="Gilroy R."/>
            <person name="Ravi A."/>
            <person name="Getino M."/>
            <person name="Pursley I."/>
            <person name="Horton D.L."/>
            <person name="Alikhan N.F."/>
            <person name="Baker D."/>
            <person name="Gharbi K."/>
            <person name="Hall N."/>
            <person name="Watson M."/>
            <person name="Adriaenssens E.M."/>
            <person name="Foster-Nyarko E."/>
            <person name="Jarju S."/>
            <person name="Secka A."/>
            <person name="Antonio M."/>
            <person name="Oren A."/>
            <person name="Chaudhuri R.R."/>
            <person name="La Ragione R."/>
            <person name="Hildebrand F."/>
            <person name="Pallen M.J."/>
        </authorList>
    </citation>
    <scope>NUCLEOTIDE SEQUENCE</scope>
    <source>
        <strain evidence="3">CHK197-8231</strain>
    </source>
</reference>
<evidence type="ECO:0000313" key="4">
    <source>
        <dbReference type="Proteomes" id="UP000824087"/>
    </source>
</evidence>